<dbReference type="RefSeq" id="WP_254571447.1">
    <property type="nucleotide sequence ID" value="NZ_CP098502.1"/>
</dbReference>
<dbReference type="Proteomes" id="UP001056035">
    <property type="component" value="Chromosome"/>
</dbReference>
<dbReference type="SUPFAM" id="SSF46689">
    <property type="entry name" value="Homeodomain-like"/>
    <property type="match status" value="1"/>
</dbReference>
<dbReference type="InterPro" id="IPR009057">
    <property type="entry name" value="Homeodomain-like_sf"/>
</dbReference>
<dbReference type="Gene3D" id="1.10.357.10">
    <property type="entry name" value="Tetracycline Repressor, domain 2"/>
    <property type="match status" value="1"/>
</dbReference>
<dbReference type="SUPFAM" id="SSF48498">
    <property type="entry name" value="Tetracyclin repressor-like, C-terminal domain"/>
    <property type="match status" value="1"/>
</dbReference>
<evidence type="ECO:0000259" key="5">
    <source>
        <dbReference type="PROSITE" id="PS50977"/>
    </source>
</evidence>
<dbReference type="InterPro" id="IPR050109">
    <property type="entry name" value="HTH-type_TetR-like_transc_reg"/>
</dbReference>
<dbReference type="Pfam" id="PF00440">
    <property type="entry name" value="TetR_N"/>
    <property type="match status" value="1"/>
</dbReference>
<evidence type="ECO:0000256" key="2">
    <source>
        <dbReference type="ARBA" id="ARBA00023125"/>
    </source>
</evidence>
<dbReference type="PANTHER" id="PTHR30055">
    <property type="entry name" value="HTH-TYPE TRANSCRIPTIONAL REGULATOR RUTR"/>
    <property type="match status" value="1"/>
</dbReference>
<proteinExistence type="predicted"/>
<keyword evidence="1" id="KW-0805">Transcription regulation</keyword>
<dbReference type="PANTHER" id="PTHR30055:SF181">
    <property type="entry name" value="BLR6905 PROTEIN"/>
    <property type="match status" value="1"/>
</dbReference>
<evidence type="ECO:0000256" key="1">
    <source>
        <dbReference type="ARBA" id="ARBA00023015"/>
    </source>
</evidence>
<protein>
    <submittedName>
        <fullName evidence="6">TetR family transcriptional regulator</fullName>
    </submittedName>
</protein>
<name>A0ABY5DW28_9ACTN</name>
<evidence type="ECO:0000256" key="3">
    <source>
        <dbReference type="ARBA" id="ARBA00023163"/>
    </source>
</evidence>
<keyword evidence="2 4" id="KW-0238">DNA-binding</keyword>
<organism evidence="6 7">
    <name type="scientific">Paraconexibacter antarcticus</name>
    <dbReference type="NCBI Taxonomy" id="2949664"/>
    <lineage>
        <taxon>Bacteria</taxon>
        <taxon>Bacillati</taxon>
        <taxon>Actinomycetota</taxon>
        <taxon>Thermoleophilia</taxon>
        <taxon>Solirubrobacterales</taxon>
        <taxon>Paraconexibacteraceae</taxon>
        <taxon>Paraconexibacter</taxon>
    </lineage>
</organism>
<dbReference type="Pfam" id="PF14514">
    <property type="entry name" value="TetR_C_9"/>
    <property type="match status" value="1"/>
</dbReference>
<evidence type="ECO:0000313" key="6">
    <source>
        <dbReference type="EMBL" id="UTI64749.1"/>
    </source>
</evidence>
<gene>
    <name evidence="6" type="ORF">NBH00_00725</name>
</gene>
<accession>A0ABY5DW28</accession>
<dbReference type="InterPro" id="IPR036271">
    <property type="entry name" value="Tet_transcr_reg_TetR-rel_C_sf"/>
</dbReference>
<evidence type="ECO:0000256" key="4">
    <source>
        <dbReference type="PROSITE-ProRule" id="PRU00335"/>
    </source>
</evidence>
<dbReference type="InterPro" id="IPR001647">
    <property type="entry name" value="HTH_TetR"/>
</dbReference>
<dbReference type="InterPro" id="IPR011075">
    <property type="entry name" value="TetR_C"/>
</dbReference>
<feature type="DNA-binding region" description="H-T-H motif" evidence="4">
    <location>
        <begin position="33"/>
        <end position="52"/>
    </location>
</feature>
<dbReference type="EMBL" id="CP098502">
    <property type="protein sequence ID" value="UTI64749.1"/>
    <property type="molecule type" value="Genomic_DNA"/>
</dbReference>
<reference evidence="6 7" key="1">
    <citation type="submission" date="2022-06" db="EMBL/GenBank/DDBJ databases">
        <title>Paraconexibacter antarcticus.</title>
        <authorList>
            <person name="Kim C.S."/>
        </authorList>
    </citation>
    <scope>NUCLEOTIDE SEQUENCE [LARGE SCALE GENOMIC DNA]</scope>
    <source>
        <strain evidence="6 7">02-257</strain>
    </source>
</reference>
<dbReference type="PROSITE" id="PS50977">
    <property type="entry name" value="HTH_TETR_2"/>
    <property type="match status" value="1"/>
</dbReference>
<sequence>MRPEPAHGADITRDRLLQATHELLFERAGAEPSVSDICARAGVNVSMVSYCFGGKRALLQALVERTTGAVVAELDALAALDLPAEEKLRRHLAGVVRNYLRYPYVNQLGERLGHAAGPAAERTTAVLAAPMVGFYTGLLTDPAFRRVDPVFLFCSITGMCEFLFAARRSVEDTLGGPVDDDAVDRFVEHTAALVLHGITSSSSNHRNAA</sequence>
<keyword evidence="7" id="KW-1185">Reference proteome</keyword>
<evidence type="ECO:0000313" key="7">
    <source>
        <dbReference type="Proteomes" id="UP001056035"/>
    </source>
</evidence>
<keyword evidence="3" id="KW-0804">Transcription</keyword>
<feature type="domain" description="HTH tetR-type" evidence="5">
    <location>
        <begin position="10"/>
        <end position="70"/>
    </location>
</feature>